<evidence type="ECO:0000313" key="2">
    <source>
        <dbReference type="EMBL" id="MFD1586996.1"/>
    </source>
</evidence>
<keyword evidence="3" id="KW-1185">Reference proteome</keyword>
<comment type="caution">
    <text evidence="2">The sequence shown here is derived from an EMBL/GenBank/DDBJ whole genome shotgun (WGS) entry which is preliminary data.</text>
</comment>
<dbReference type="AlphaFoldDB" id="A0ABD6CBA2"/>
<evidence type="ECO:0000259" key="1">
    <source>
        <dbReference type="Pfam" id="PF12172"/>
    </source>
</evidence>
<dbReference type="Proteomes" id="UP001597119">
    <property type="component" value="Unassembled WGS sequence"/>
</dbReference>
<evidence type="ECO:0000313" key="3">
    <source>
        <dbReference type="Proteomes" id="UP001597119"/>
    </source>
</evidence>
<reference evidence="2 3" key="1">
    <citation type="journal article" date="2019" name="Int. J. Syst. Evol. Microbiol.">
        <title>The Global Catalogue of Microorganisms (GCM) 10K type strain sequencing project: providing services to taxonomists for standard genome sequencing and annotation.</title>
        <authorList>
            <consortium name="The Broad Institute Genomics Platform"/>
            <consortium name="The Broad Institute Genome Sequencing Center for Infectious Disease"/>
            <person name="Wu L."/>
            <person name="Ma J."/>
        </authorList>
    </citation>
    <scope>NUCLEOTIDE SEQUENCE [LARGE SCALE GENOMIC DNA]</scope>
    <source>
        <strain evidence="2 3">CGMCC 1.12125</strain>
    </source>
</reference>
<protein>
    <submittedName>
        <fullName evidence="2">Zinc ribbon domain-containing protein</fullName>
    </submittedName>
</protein>
<dbReference type="Pfam" id="PF12172">
    <property type="entry name" value="zf-ChsH2"/>
    <property type="match status" value="1"/>
</dbReference>
<dbReference type="RefSeq" id="WP_247375547.1">
    <property type="nucleotide sequence ID" value="NZ_JALLGV010000001.1"/>
</dbReference>
<sequence>MGFFNNLGRKVEEFKRDVDSAKADEATHQCTACDHLYFAAREECDECGRDAVVER</sequence>
<accession>A0ABD6CBA2</accession>
<feature type="domain" description="ChsH2 rubredoxin-like zinc ribbon" evidence="1">
    <location>
        <begin position="29"/>
        <end position="52"/>
    </location>
</feature>
<dbReference type="InterPro" id="IPR022002">
    <property type="entry name" value="ChsH2_Znr"/>
</dbReference>
<proteinExistence type="predicted"/>
<organism evidence="2 3">
    <name type="scientific">Halorientalis brevis</name>
    <dbReference type="NCBI Taxonomy" id="1126241"/>
    <lineage>
        <taxon>Archaea</taxon>
        <taxon>Methanobacteriati</taxon>
        <taxon>Methanobacteriota</taxon>
        <taxon>Stenosarchaea group</taxon>
        <taxon>Halobacteria</taxon>
        <taxon>Halobacteriales</taxon>
        <taxon>Haloarculaceae</taxon>
        <taxon>Halorientalis</taxon>
    </lineage>
</organism>
<name>A0ABD6CBA2_9EURY</name>
<gene>
    <name evidence="2" type="ORF">ACFR9U_08370</name>
</gene>
<dbReference type="EMBL" id="JBHUDJ010000003">
    <property type="protein sequence ID" value="MFD1586996.1"/>
    <property type="molecule type" value="Genomic_DNA"/>
</dbReference>